<evidence type="ECO:0000256" key="1">
    <source>
        <dbReference type="ARBA" id="ARBA00004123"/>
    </source>
</evidence>
<comment type="similarity">
    <text evidence="3">Belongs to the CSN1 family.</text>
</comment>
<evidence type="ECO:0000256" key="5">
    <source>
        <dbReference type="ARBA" id="ARBA00022790"/>
    </source>
</evidence>
<evidence type="ECO:0000256" key="3">
    <source>
        <dbReference type="ARBA" id="ARBA00008793"/>
    </source>
</evidence>
<dbReference type="GO" id="GO:0005737">
    <property type="term" value="C:cytoplasm"/>
    <property type="evidence" value="ECO:0007669"/>
    <property type="project" value="UniProtKB-SubCell"/>
</dbReference>
<sequence length="428" mass="49288">MILSDSTVPKRQKRESCIDVPQHLELENYINNYIGRTKVDRLNFILNLCPGLREVGYPLLIKELVENSIDTSKYQDAVNDYNEFLIEKKLPSFQIDQGVIDKKRQQSSKRQNALNEEIQRAKNEVDKNQVHTSRMELSEILYQLGNFETATNQFILCRDTATSTESINKLWGRLVLINLQLKNANMAYTYISRLSTDLHEIDPVVKAKIDASMGISLMLQQKFDEAAVHFTTVSSELGSQYNEIISPSDIAIYGTLCSLCSFSRSGLKDLLFNNPNFYQFLELTPKFRDLISHFLNSNYSEVFQILSSYYNDFKLDFFLSDVLDSIYNEIKRRALLQYCAPFTSLKLSSISTIFDLTHTQLIQELTSLIKKGKLQAKLDIYNDVLWSEQEDPRVELYNQVSEIGKDYQIATKATLALYKLNQAKLSIE</sequence>
<dbReference type="InterPro" id="IPR045135">
    <property type="entry name" value="Rpn7_N"/>
</dbReference>
<evidence type="ECO:0000313" key="10">
    <source>
        <dbReference type="Proteomes" id="UP000070444"/>
    </source>
</evidence>
<proteinExistence type="inferred from homology"/>
<feature type="domain" description="PCI" evidence="8">
    <location>
        <begin position="222"/>
        <end position="392"/>
    </location>
</feature>
<evidence type="ECO:0000256" key="6">
    <source>
        <dbReference type="ARBA" id="ARBA00023242"/>
    </source>
</evidence>
<dbReference type="SUPFAM" id="SSF46785">
    <property type="entry name" value="Winged helix' DNA-binding domain"/>
    <property type="match status" value="1"/>
</dbReference>
<dbReference type="EMBL" id="KQ964635">
    <property type="protein sequence ID" value="KXN67452.1"/>
    <property type="molecule type" value="Genomic_DNA"/>
</dbReference>
<evidence type="ECO:0000256" key="4">
    <source>
        <dbReference type="ARBA" id="ARBA00022490"/>
    </source>
</evidence>
<dbReference type="InterPro" id="IPR000717">
    <property type="entry name" value="PCI_dom"/>
</dbReference>
<dbReference type="PANTHER" id="PTHR14145">
    <property type="entry name" value="26S PROTESOME SUBUNIT 6"/>
    <property type="match status" value="1"/>
</dbReference>
<dbReference type="InterPro" id="IPR036390">
    <property type="entry name" value="WH_DNA-bd_sf"/>
</dbReference>
<dbReference type="Pfam" id="PF01399">
    <property type="entry name" value="PCI"/>
    <property type="match status" value="1"/>
</dbReference>
<dbReference type="PANTHER" id="PTHR14145:SF2">
    <property type="entry name" value="COP9 SIGNALOSOME COMPLEX SUBUNIT 1"/>
    <property type="match status" value="1"/>
</dbReference>
<gene>
    <name evidence="9" type="ORF">CONCODRAFT_80138</name>
</gene>
<comment type="subcellular location">
    <subcellularLocation>
        <location evidence="2">Cytoplasm</location>
    </subcellularLocation>
    <subcellularLocation>
        <location evidence="1">Nucleus</location>
    </subcellularLocation>
</comment>
<feature type="coiled-coil region" evidence="7">
    <location>
        <begin position="104"/>
        <end position="131"/>
    </location>
</feature>
<dbReference type="AlphaFoldDB" id="A0A137NXN6"/>
<dbReference type="PROSITE" id="PS50250">
    <property type="entry name" value="PCI"/>
    <property type="match status" value="1"/>
</dbReference>
<evidence type="ECO:0000256" key="2">
    <source>
        <dbReference type="ARBA" id="ARBA00004496"/>
    </source>
</evidence>
<reference evidence="9 10" key="1">
    <citation type="journal article" date="2015" name="Genome Biol. Evol.">
        <title>Phylogenomic analyses indicate that early fungi evolved digesting cell walls of algal ancestors of land plants.</title>
        <authorList>
            <person name="Chang Y."/>
            <person name="Wang S."/>
            <person name="Sekimoto S."/>
            <person name="Aerts A.L."/>
            <person name="Choi C."/>
            <person name="Clum A."/>
            <person name="LaButti K.M."/>
            <person name="Lindquist E.A."/>
            <person name="Yee Ngan C."/>
            <person name="Ohm R.A."/>
            <person name="Salamov A.A."/>
            <person name="Grigoriev I.V."/>
            <person name="Spatafora J.W."/>
            <person name="Berbee M.L."/>
        </authorList>
    </citation>
    <scope>NUCLEOTIDE SEQUENCE [LARGE SCALE GENOMIC DNA]</scope>
    <source>
        <strain evidence="9 10">NRRL 28638</strain>
    </source>
</reference>
<dbReference type="Proteomes" id="UP000070444">
    <property type="component" value="Unassembled WGS sequence"/>
</dbReference>
<dbReference type="OMA" id="RGIDEQW"/>
<organism evidence="9 10">
    <name type="scientific">Conidiobolus coronatus (strain ATCC 28846 / CBS 209.66 / NRRL 28638)</name>
    <name type="common">Delacroixia coronata</name>
    <dbReference type="NCBI Taxonomy" id="796925"/>
    <lineage>
        <taxon>Eukaryota</taxon>
        <taxon>Fungi</taxon>
        <taxon>Fungi incertae sedis</taxon>
        <taxon>Zoopagomycota</taxon>
        <taxon>Entomophthoromycotina</taxon>
        <taxon>Entomophthoromycetes</taxon>
        <taxon>Entomophthorales</taxon>
        <taxon>Ancylistaceae</taxon>
        <taxon>Conidiobolus</taxon>
    </lineage>
</organism>
<evidence type="ECO:0000259" key="8">
    <source>
        <dbReference type="PROSITE" id="PS50250"/>
    </source>
</evidence>
<dbReference type="Gene3D" id="1.25.40.570">
    <property type="match status" value="1"/>
</dbReference>
<name>A0A137NXN6_CONC2</name>
<accession>A0A137NXN6</accession>
<keyword evidence="10" id="KW-1185">Reference proteome</keyword>
<evidence type="ECO:0000313" key="9">
    <source>
        <dbReference type="EMBL" id="KXN67452.1"/>
    </source>
</evidence>
<dbReference type="OrthoDB" id="422427at2759"/>
<dbReference type="SMART" id="SM00088">
    <property type="entry name" value="PINT"/>
    <property type="match status" value="1"/>
</dbReference>
<dbReference type="STRING" id="796925.A0A137NXN6"/>
<dbReference type="Pfam" id="PF10602">
    <property type="entry name" value="RPN7"/>
    <property type="match status" value="1"/>
</dbReference>
<evidence type="ECO:0000256" key="7">
    <source>
        <dbReference type="SAM" id="Coils"/>
    </source>
</evidence>
<keyword evidence="7" id="KW-0175">Coiled coil</keyword>
<keyword evidence="5" id="KW-0736">Signalosome</keyword>
<protein>
    <recommendedName>
        <fullName evidence="8">PCI domain-containing protein</fullName>
    </recommendedName>
</protein>
<dbReference type="GO" id="GO:0008180">
    <property type="term" value="C:COP9 signalosome"/>
    <property type="evidence" value="ECO:0007669"/>
    <property type="project" value="UniProtKB-KW"/>
</dbReference>
<keyword evidence="6" id="KW-0539">Nucleus</keyword>
<dbReference type="InterPro" id="IPR019585">
    <property type="entry name" value="Rpn7/CSN1"/>
</dbReference>
<keyword evidence="4" id="KW-0963">Cytoplasm</keyword>